<dbReference type="OrthoDB" id="444325at2759"/>
<evidence type="ECO:0000256" key="2">
    <source>
        <dbReference type="ARBA" id="ARBA00022771"/>
    </source>
</evidence>
<keyword evidence="2" id="KW-0863">Zinc-finger</keyword>
<sequence>MPDAEDSGQKTSTSLTSQPVLIKDPKSRDSAQSKSHSLAFNTQYHPPPPSGYTCKICNIGGHWIQSCPDRHRKAQSKKFDKQDCWFCLPRSQADQNLVVAIAEKTYLALAKGPLVIGPESVPNGEPVAWEQGQVSPIPGGGHVMILPIKHTPSMRAILSIDKQTVMKDEIKKWTQSLTDLYADYGCVPLIYEVYRYLPRQHAAMHFIPLPKSKVDKVWSSLVAMARESHLHIQSHYPRSNRSGYVWVNTPTLDDNYACLEIPTWDRHFSLQFGRQLAARILGIHGRYDWRACTAPSDQEARQQDAFKEVFAKYDPVSKNC</sequence>
<dbReference type="InterPro" id="IPR006767">
    <property type="entry name" value="Cwf19-like_C_dom-2"/>
</dbReference>
<dbReference type="Pfam" id="PF04676">
    <property type="entry name" value="CwfJ_C_2"/>
    <property type="match status" value="1"/>
</dbReference>
<dbReference type="RefSeq" id="XP_040742288.1">
    <property type="nucleotide sequence ID" value="XM_040887886.1"/>
</dbReference>
<feature type="domain" description="Zinc knuckle CX2CX3GHX4C" evidence="7">
    <location>
        <begin position="49"/>
        <end position="68"/>
    </location>
</feature>
<dbReference type="InterPro" id="IPR036875">
    <property type="entry name" value="Znf_CCHC_sf"/>
</dbReference>
<proteinExistence type="predicted"/>
<feature type="region of interest" description="Disordered" evidence="4">
    <location>
        <begin position="1"/>
        <end position="44"/>
    </location>
</feature>
<dbReference type="STRING" id="61395.A0A1Y1W5J8"/>
<keyword evidence="9" id="KW-1185">Reference proteome</keyword>
<dbReference type="Proteomes" id="UP000193922">
    <property type="component" value="Unassembled WGS sequence"/>
</dbReference>
<evidence type="ECO:0000259" key="5">
    <source>
        <dbReference type="Pfam" id="PF04676"/>
    </source>
</evidence>
<dbReference type="AlphaFoldDB" id="A0A1Y1W5J8"/>
<name>A0A1Y1W5J8_9FUNG</name>
<feature type="domain" description="Cwf19-like protein C-terminal" evidence="5">
    <location>
        <begin position="232"/>
        <end position="314"/>
    </location>
</feature>
<evidence type="ECO:0000259" key="6">
    <source>
        <dbReference type="Pfam" id="PF04677"/>
    </source>
</evidence>
<evidence type="ECO:0008006" key="10">
    <source>
        <dbReference type="Google" id="ProtNLM"/>
    </source>
</evidence>
<keyword evidence="3" id="KW-0862">Zinc</keyword>
<dbReference type="InterPro" id="IPR040194">
    <property type="entry name" value="Cwf19-like"/>
</dbReference>
<dbReference type="EMBL" id="MCFD01000009">
    <property type="protein sequence ID" value="ORX68506.1"/>
    <property type="molecule type" value="Genomic_DNA"/>
</dbReference>
<dbReference type="InterPro" id="IPR006768">
    <property type="entry name" value="Cwf19-like_C_dom-1"/>
</dbReference>
<protein>
    <recommendedName>
        <fullName evidence="10">CCHC-type domain-containing protein</fullName>
    </recommendedName>
</protein>
<dbReference type="GO" id="GO:0071014">
    <property type="term" value="C:post-mRNA release spliceosomal complex"/>
    <property type="evidence" value="ECO:0007669"/>
    <property type="project" value="TreeGrafter"/>
</dbReference>
<feature type="compositionally biased region" description="Polar residues" evidence="4">
    <location>
        <begin position="9"/>
        <end position="19"/>
    </location>
</feature>
<evidence type="ECO:0000313" key="8">
    <source>
        <dbReference type="EMBL" id="ORX68506.1"/>
    </source>
</evidence>
<dbReference type="Pfam" id="PF04677">
    <property type="entry name" value="CwfJ_C_1"/>
    <property type="match status" value="1"/>
</dbReference>
<keyword evidence="1" id="KW-0479">Metal-binding</keyword>
<organism evidence="8 9">
    <name type="scientific">Linderina pennispora</name>
    <dbReference type="NCBI Taxonomy" id="61395"/>
    <lineage>
        <taxon>Eukaryota</taxon>
        <taxon>Fungi</taxon>
        <taxon>Fungi incertae sedis</taxon>
        <taxon>Zoopagomycota</taxon>
        <taxon>Kickxellomycotina</taxon>
        <taxon>Kickxellomycetes</taxon>
        <taxon>Kickxellales</taxon>
        <taxon>Kickxellaceae</taxon>
        <taxon>Linderina</taxon>
    </lineage>
</organism>
<dbReference type="GO" id="GO:0003676">
    <property type="term" value="F:nucleic acid binding"/>
    <property type="evidence" value="ECO:0007669"/>
    <property type="project" value="InterPro"/>
</dbReference>
<dbReference type="GO" id="GO:0000398">
    <property type="term" value="P:mRNA splicing, via spliceosome"/>
    <property type="evidence" value="ECO:0007669"/>
    <property type="project" value="TreeGrafter"/>
</dbReference>
<evidence type="ECO:0000256" key="4">
    <source>
        <dbReference type="SAM" id="MobiDB-lite"/>
    </source>
</evidence>
<dbReference type="PANTHER" id="PTHR12072:SF4">
    <property type="entry name" value="CWF19-LIKE PROTEIN 1"/>
    <property type="match status" value="1"/>
</dbReference>
<reference evidence="8 9" key="1">
    <citation type="submission" date="2016-07" db="EMBL/GenBank/DDBJ databases">
        <title>Pervasive Adenine N6-methylation of Active Genes in Fungi.</title>
        <authorList>
            <consortium name="DOE Joint Genome Institute"/>
            <person name="Mondo S.J."/>
            <person name="Dannebaum R.O."/>
            <person name="Kuo R.C."/>
            <person name="Labutti K."/>
            <person name="Haridas S."/>
            <person name="Kuo A."/>
            <person name="Salamov A."/>
            <person name="Ahrendt S.R."/>
            <person name="Lipzen A."/>
            <person name="Sullivan W."/>
            <person name="Andreopoulos W.B."/>
            <person name="Clum A."/>
            <person name="Lindquist E."/>
            <person name="Daum C."/>
            <person name="Ramamoorthy G.K."/>
            <person name="Gryganskyi A."/>
            <person name="Culley D."/>
            <person name="Magnuson J.K."/>
            <person name="James T.Y."/>
            <person name="O'Malley M.A."/>
            <person name="Stajich J.E."/>
            <person name="Spatafora J.W."/>
            <person name="Visel A."/>
            <person name="Grigoriev I.V."/>
        </authorList>
    </citation>
    <scope>NUCLEOTIDE SEQUENCE [LARGE SCALE GENOMIC DNA]</scope>
    <source>
        <strain evidence="8 9">ATCC 12442</strain>
    </source>
</reference>
<dbReference type="GO" id="GO:0061632">
    <property type="term" value="F:RNA lariat debranching enzyme activator activity"/>
    <property type="evidence" value="ECO:0007669"/>
    <property type="project" value="TreeGrafter"/>
</dbReference>
<evidence type="ECO:0000313" key="9">
    <source>
        <dbReference type="Proteomes" id="UP000193922"/>
    </source>
</evidence>
<dbReference type="InterPro" id="IPR025829">
    <property type="entry name" value="Zn_knuckle_CX2CX3GHX4C"/>
</dbReference>
<dbReference type="GeneID" id="63804534"/>
<dbReference type="SUPFAM" id="SSF57756">
    <property type="entry name" value="Retrovirus zinc finger-like domains"/>
    <property type="match status" value="1"/>
</dbReference>
<feature type="compositionally biased region" description="Polar residues" evidence="4">
    <location>
        <begin position="32"/>
        <end position="44"/>
    </location>
</feature>
<evidence type="ECO:0000256" key="3">
    <source>
        <dbReference type="ARBA" id="ARBA00022833"/>
    </source>
</evidence>
<accession>A0A1Y1W5J8</accession>
<feature type="domain" description="Cwf19-like C-terminal" evidence="6">
    <location>
        <begin position="76"/>
        <end position="217"/>
    </location>
</feature>
<dbReference type="GO" id="GO:0008270">
    <property type="term" value="F:zinc ion binding"/>
    <property type="evidence" value="ECO:0007669"/>
    <property type="project" value="UniProtKB-KW"/>
</dbReference>
<dbReference type="Pfam" id="PF13696">
    <property type="entry name" value="zf-CCHC_2"/>
    <property type="match status" value="1"/>
</dbReference>
<evidence type="ECO:0000259" key="7">
    <source>
        <dbReference type="Pfam" id="PF13696"/>
    </source>
</evidence>
<evidence type="ECO:0000256" key="1">
    <source>
        <dbReference type="ARBA" id="ARBA00022723"/>
    </source>
</evidence>
<dbReference type="PANTHER" id="PTHR12072">
    <property type="entry name" value="CWF19, CELL CYCLE CONTROL PROTEIN"/>
    <property type="match status" value="1"/>
</dbReference>
<gene>
    <name evidence="8" type="ORF">DL89DRAFT_268336</name>
</gene>
<comment type="caution">
    <text evidence="8">The sequence shown here is derived from an EMBL/GenBank/DDBJ whole genome shotgun (WGS) entry which is preliminary data.</text>
</comment>